<dbReference type="AlphaFoldDB" id="A0A3E0TUS9"/>
<dbReference type="Proteomes" id="UP000256478">
    <property type="component" value="Unassembled WGS sequence"/>
</dbReference>
<dbReference type="Gene3D" id="1.10.101.10">
    <property type="entry name" value="PGBD-like superfamily/PGBD"/>
    <property type="match status" value="1"/>
</dbReference>
<dbReference type="SUPFAM" id="SSF54106">
    <property type="entry name" value="LysM domain"/>
    <property type="match status" value="1"/>
</dbReference>
<dbReference type="Gene3D" id="3.10.350.10">
    <property type="entry name" value="LysM domain"/>
    <property type="match status" value="1"/>
</dbReference>
<dbReference type="Pfam" id="PF01471">
    <property type="entry name" value="PG_binding_1"/>
    <property type="match status" value="1"/>
</dbReference>
<evidence type="ECO:0000313" key="3">
    <source>
        <dbReference type="EMBL" id="REL27692.1"/>
    </source>
</evidence>
<feature type="compositionally biased region" description="Basic and acidic residues" evidence="1">
    <location>
        <begin position="195"/>
        <end position="207"/>
    </location>
</feature>
<dbReference type="InterPro" id="IPR002477">
    <property type="entry name" value="Peptidoglycan-bd-like"/>
</dbReference>
<evidence type="ECO:0000256" key="1">
    <source>
        <dbReference type="SAM" id="MobiDB-lite"/>
    </source>
</evidence>
<organism evidence="3 4">
    <name type="scientific">Thalassotalea euphylliae</name>
    <dbReference type="NCBI Taxonomy" id="1655234"/>
    <lineage>
        <taxon>Bacteria</taxon>
        <taxon>Pseudomonadati</taxon>
        <taxon>Pseudomonadota</taxon>
        <taxon>Gammaproteobacteria</taxon>
        <taxon>Alteromonadales</taxon>
        <taxon>Colwelliaceae</taxon>
        <taxon>Thalassotalea</taxon>
    </lineage>
</organism>
<dbReference type="Pfam" id="PF01476">
    <property type="entry name" value="LysM"/>
    <property type="match status" value="1"/>
</dbReference>
<proteinExistence type="predicted"/>
<dbReference type="PROSITE" id="PS51782">
    <property type="entry name" value="LYSM"/>
    <property type="match status" value="1"/>
</dbReference>
<comment type="caution">
    <text evidence="3">The sequence shown here is derived from an EMBL/GenBank/DDBJ whole genome shotgun (WGS) entry which is preliminary data.</text>
</comment>
<dbReference type="RefSeq" id="WP_116008762.1">
    <property type="nucleotide sequence ID" value="NZ_QUOU01000001.1"/>
</dbReference>
<dbReference type="OrthoDB" id="2080452at2"/>
<sequence length="207" mass="22772">MPKNYKVKQGDSIVSIAYRHGFLPDTLWNHSANRELKSKRENMNTLAPGDMLVIPDIDTTAISCASDQKHKFRRKGTPIKVTLKLIEEDEPRANLEYTLVVDGQSRQGTSDGNGVVEEYVLPTAKKGVLKIGDTEQVTLDIGHLNPSDDLTGAQSRLNNLGYFCGSSDKLDEQTKAAIRGFQGDNDLEQTGELDQATKDKLMEAHGG</sequence>
<protein>
    <submittedName>
        <fullName evidence="3">LysM peptidoglycan-binding domain-containing protein</fullName>
    </submittedName>
</protein>
<accession>A0A3E0TUS9</accession>
<dbReference type="CDD" id="cd00118">
    <property type="entry name" value="LysM"/>
    <property type="match status" value="1"/>
</dbReference>
<reference evidence="3 4" key="1">
    <citation type="submission" date="2018-08" db="EMBL/GenBank/DDBJ databases">
        <title>Thalassotalea euphylliae genome.</title>
        <authorList>
            <person name="Summers S."/>
            <person name="Rice S.A."/>
            <person name="Freckelton M.L."/>
            <person name="Nedved B.T."/>
            <person name="Hadfield M.G."/>
        </authorList>
    </citation>
    <scope>NUCLEOTIDE SEQUENCE [LARGE SCALE GENOMIC DNA]</scope>
    <source>
        <strain evidence="3 4">H1</strain>
    </source>
</reference>
<evidence type="ECO:0000313" key="4">
    <source>
        <dbReference type="Proteomes" id="UP000256478"/>
    </source>
</evidence>
<feature type="domain" description="LysM" evidence="2">
    <location>
        <begin position="3"/>
        <end position="54"/>
    </location>
</feature>
<dbReference type="InterPro" id="IPR036779">
    <property type="entry name" value="LysM_dom_sf"/>
</dbReference>
<dbReference type="SUPFAM" id="SSF47090">
    <property type="entry name" value="PGBD-like"/>
    <property type="match status" value="1"/>
</dbReference>
<gene>
    <name evidence="3" type="ORF">DXX93_14755</name>
</gene>
<dbReference type="InterPro" id="IPR036365">
    <property type="entry name" value="PGBD-like_sf"/>
</dbReference>
<dbReference type="InterPro" id="IPR036366">
    <property type="entry name" value="PGBDSf"/>
</dbReference>
<dbReference type="InterPro" id="IPR018392">
    <property type="entry name" value="LysM"/>
</dbReference>
<evidence type="ECO:0000259" key="2">
    <source>
        <dbReference type="PROSITE" id="PS51782"/>
    </source>
</evidence>
<name>A0A3E0TUS9_9GAMM</name>
<dbReference type="EMBL" id="QUOU01000001">
    <property type="protein sequence ID" value="REL27692.1"/>
    <property type="molecule type" value="Genomic_DNA"/>
</dbReference>
<feature type="region of interest" description="Disordered" evidence="1">
    <location>
        <begin position="186"/>
        <end position="207"/>
    </location>
</feature>